<protein>
    <recommendedName>
        <fullName evidence="4">DUF4041 domain-containing protein</fullName>
    </recommendedName>
</protein>
<gene>
    <name evidence="2" type="ORF">IHQ72_35760</name>
</gene>
<geneLocation type="plasmid" evidence="2 3">
    <name>pOM4</name>
</geneLocation>
<evidence type="ECO:0000313" key="3">
    <source>
        <dbReference type="Proteomes" id="UP001058098"/>
    </source>
</evidence>
<keyword evidence="2" id="KW-0614">Plasmid</keyword>
<dbReference type="EMBL" id="CP062230">
    <property type="protein sequence ID" value="UVC19410.1"/>
    <property type="molecule type" value="Genomic_DNA"/>
</dbReference>
<sequence length="269" mass="30885">MTVVKEVFTTLLTAAFVVAALTYLAKMVISGFFQKSMDVELARAKAAIEDEYKTKQNTLEREQGEKLAAIKEQADRRMENLKAYLARAERLEAERLRRRGESYGSIWELTGAVNLFGQSDEVNQVALSKKLRDWYFKQGWLLSESAKNHYFLVQETLNFAILRSLELKRPIDDKLYASEKPPVEVLKQIRRETLRLPENPREVSPTLEDIRAAVVDWKKNSGDANGFTAQERAWVIFQFVLSSFRTRLTDELGSRQTIQTQTSALTIVE</sequence>
<accession>A0ABY5R7G1</accession>
<evidence type="ECO:0000256" key="1">
    <source>
        <dbReference type="SAM" id="Coils"/>
    </source>
</evidence>
<keyword evidence="1" id="KW-0175">Coiled coil</keyword>
<organism evidence="2 3">
    <name type="scientific">Mesorhizobium onobrychidis</name>
    <dbReference type="NCBI Taxonomy" id="2775404"/>
    <lineage>
        <taxon>Bacteria</taxon>
        <taxon>Pseudomonadati</taxon>
        <taxon>Pseudomonadota</taxon>
        <taxon>Alphaproteobacteria</taxon>
        <taxon>Hyphomicrobiales</taxon>
        <taxon>Phyllobacteriaceae</taxon>
        <taxon>Mesorhizobium</taxon>
    </lineage>
</organism>
<dbReference type="Proteomes" id="UP001058098">
    <property type="component" value="Plasmid pOM4"/>
</dbReference>
<evidence type="ECO:0000313" key="2">
    <source>
        <dbReference type="EMBL" id="UVC19410.1"/>
    </source>
</evidence>
<evidence type="ECO:0008006" key="4">
    <source>
        <dbReference type="Google" id="ProtNLM"/>
    </source>
</evidence>
<reference evidence="2" key="1">
    <citation type="submission" date="2020-09" db="EMBL/GenBank/DDBJ databases">
        <title>Rhizobia associated with sainfoin plants.</title>
        <authorList>
            <person name="Asharfi S."/>
            <person name="Kuzmanovic N."/>
            <person name="Bunk B."/>
            <person name="Sproeer C."/>
            <person name="Becker M."/>
            <person name="Thuenen T."/>
        </authorList>
    </citation>
    <scope>NUCLEOTIDE SEQUENCE</scope>
    <source>
        <strain evidence="2">OM4</strain>
        <plasmid evidence="2">pOM4</plasmid>
    </source>
</reference>
<proteinExistence type="predicted"/>
<name>A0ABY5R7G1_9HYPH</name>
<keyword evidence="3" id="KW-1185">Reference proteome</keyword>
<dbReference type="RefSeq" id="WP_258124288.1">
    <property type="nucleotide sequence ID" value="NZ_CP062230.1"/>
</dbReference>
<feature type="coiled-coil region" evidence="1">
    <location>
        <begin position="45"/>
        <end position="94"/>
    </location>
</feature>